<protein>
    <submittedName>
        <fullName evidence="2">Uncharacterized protein</fullName>
    </submittedName>
</protein>
<keyword evidence="1" id="KW-1133">Transmembrane helix</keyword>
<dbReference type="InterPro" id="IPR045749">
    <property type="entry name" value="DUF6090"/>
</dbReference>
<gene>
    <name evidence="2" type="ORF">LDX50_02995</name>
</gene>
<proteinExistence type="predicted"/>
<keyword evidence="1" id="KW-0472">Membrane</keyword>
<sequence length="246" mass="28550">MENKKGSADWPGGLPAGKAGRYLKYAIGEIILVVIGILIALQINTWNQNRIDRNEEKEIIAKLHKDFKENKMIIQGFIQTNKDEMNAQMVLMDLIGASGEELSKYNLDSLFYVSFGANELAFADNTLKNIMQSGQLTLLKNEEINVLLYKWNVLSEIRKIRMEKLDTWVNDKFIPYLLSKISFKQMDVADNLPWSGKSKVKPEYYPLFQEVEFENFLDNNLWFHQQILERCDETEMLIDEIINATK</sequence>
<dbReference type="Proteomes" id="UP001139409">
    <property type="component" value="Unassembled WGS sequence"/>
</dbReference>
<feature type="transmembrane region" description="Helical" evidence="1">
    <location>
        <begin position="22"/>
        <end position="43"/>
    </location>
</feature>
<dbReference type="Pfam" id="PF19578">
    <property type="entry name" value="DUF6090"/>
    <property type="match status" value="1"/>
</dbReference>
<evidence type="ECO:0000313" key="2">
    <source>
        <dbReference type="EMBL" id="MCA6073815.1"/>
    </source>
</evidence>
<dbReference type="RefSeq" id="WP_225696927.1">
    <property type="nucleotide sequence ID" value="NZ_JAIXNE010000001.1"/>
</dbReference>
<keyword evidence="3" id="KW-1185">Reference proteome</keyword>
<accession>A0A9X1HKS8</accession>
<evidence type="ECO:0000313" key="3">
    <source>
        <dbReference type="Proteomes" id="UP001139409"/>
    </source>
</evidence>
<name>A0A9X1HKS8_9BACT</name>
<reference evidence="2" key="1">
    <citation type="submission" date="2021-09" db="EMBL/GenBank/DDBJ databases">
        <title>Fulvivirga sp. isolated from coastal sediment.</title>
        <authorList>
            <person name="Yu H."/>
        </authorList>
    </citation>
    <scope>NUCLEOTIDE SEQUENCE</scope>
    <source>
        <strain evidence="2">1062</strain>
    </source>
</reference>
<dbReference type="EMBL" id="JAIXNE010000001">
    <property type="protein sequence ID" value="MCA6073815.1"/>
    <property type="molecule type" value="Genomic_DNA"/>
</dbReference>
<evidence type="ECO:0000256" key="1">
    <source>
        <dbReference type="SAM" id="Phobius"/>
    </source>
</evidence>
<dbReference type="AlphaFoldDB" id="A0A9X1HKS8"/>
<keyword evidence="1" id="KW-0812">Transmembrane</keyword>
<organism evidence="2 3">
    <name type="scientific">Fulvivirga sedimenti</name>
    <dbReference type="NCBI Taxonomy" id="2879465"/>
    <lineage>
        <taxon>Bacteria</taxon>
        <taxon>Pseudomonadati</taxon>
        <taxon>Bacteroidota</taxon>
        <taxon>Cytophagia</taxon>
        <taxon>Cytophagales</taxon>
        <taxon>Fulvivirgaceae</taxon>
        <taxon>Fulvivirga</taxon>
    </lineage>
</organism>
<comment type="caution">
    <text evidence="2">The sequence shown here is derived from an EMBL/GenBank/DDBJ whole genome shotgun (WGS) entry which is preliminary data.</text>
</comment>